<dbReference type="InterPro" id="IPR052792">
    <property type="entry name" value="Thioredoxin_dom-contain_11"/>
</dbReference>
<proteinExistence type="predicted"/>
<organism evidence="2 3">
    <name type="scientific">Liparis tanakae</name>
    <name type="common">Tanaka's snailfish</name>
    <dbReference type="NCBI Taxonomy" id="230148"/>
    <lineage>
        <taxon>Eukaryota</taxon>
        <taxon>Metazoa</taxon>
        <taxon>Chordata</taxon>
        <taxon>Craniata</taxon>
        <taxon>Vertebrata</taxon>
        <taxon>Euteleostomi</taxon>
        <taxon>Actinopterygii</taxon>
        <taxon>Neopterygii</taxon>
        <taxon>Teleostei</taxon>
        <taxon>Neoteleostei</taxon>
        <taxon>Acanthomorphata</taxon>
        <taxon>Eupercaria</taxon>
        <taxon>Perciformes</taxon>
        <taxon>Cottioidei</taxon>
        <taxon>Cottales</taxon>
        <taxon>Liparidae</taxon>
        <taxon>Liparis</taxon>
    </lineage>
</organism>
<reference evidence="2 3" key="1">
    <citation type="submission" date="2019-03" db="EMBL/GenBank/DDBJ databases">
        <title>First draft genome of Liparis tanakae, snailfish: a comprehensive survey of snailfish specific genes.</title>
        <authorList>
            <person name="Kim W."/>
            <person name="Song I."/>
            <person name="Jeong J.-H."/>
            <person name="Kim D."/>
            <person name="Kim S."/>
            <person name="Ryu S."/>
            <person name="Song J.Y."/>
            <person name="Lee S.K."/>
        </authorList>
    </citation>
    <scope>NUCLEOTIDE SEQUENCE [LARGE SCALE GENOMIC DNA]</scope>
    <source>
        <tissue evidence="2">Muscle</tissue>
    </source>
</reference>
<evidence type="ECO:0000256" key="1">
    <source>
        <dbReference type="SAM" id="MobiDB-lite"/>
    </source>
</evidence>
<evidence type="ECO:0000313" key="3">
    <source>
        <dbReference type="Proteomes" id="UP000314294"/>
    </source>
</evidence>
<name>A0A4Z2EHJ7_9TELE</name>
<evidence type="ECO:0000313" key="2">
    <source>
        <dbReference type="EMBL" id="TNN28283.1"/>
    </source>
</evidence>
<dbReference type="Proteomes" id="UP000314294">
    <property type="component" value="Unassembled WGS sequence"/>
</dbReference>
<dbReference type="OrthoDB" id="1910803at2759"/>
<sequence>MVDRVPAVLLFPKYRKHSSVKFPSDLPITLPNLLHFLLRHAGSEQHAGPGAPAPGAVFLALQREVQALRGARELLAQQLAQMWRDDRRLTFDALGAEAGRERRRAEERHREAGRRLGEAEARLRALADGAENTPLGVLLRALRDTTEAPEEPREEAQPKRSHMAS</sequence>
<gene>
    <name evidence="2" type="primary">TXNDC11</name>
    <name evidence="2" type="ORF">EYF80_061569</name>
</gene>
<feature type="region of interest" description="Disordered" evidence="1">
    <location>
        <begin position="142"/>
        <end position="165"/>
    </location>
</feature>
<dbReference type="PANTHER" id="PTHR46497">
    <property type="entry name" value="THIOREDOXIN DOMAIN-CONTAINING PROTEIN 11"/>
    <property type="match status" value="1"/>
</dbReference>
<accession>A0A4Z2EHJ7</accession>
<keyword evidence="3" id="KW-1185">Reference proteome</keyword>
<protein>
    <submittedName>
        <fullName evidence="2">Thioredoxin domain-containing protein 11</fullName>
    </submittedName>
</protein>
<feature type="compositionally biased region" description="Basic and acidic residues" evidence="1">
    <location>
        <begin position="142"/>
        <end position="158"/>
    </location>
</feature>
<dbReference type="AlphaFoldDB" id="A0A4Z2EHJ7"/>
<dbReference type="PANTHER" id="PTHR46497:SF1">
    <property type="entry name" value="THIOREDOXIN DOMAIN-CONTAINING PROTEIN 11"/>
    <property type="match status" value="1"/>
</dbReference>
<comment type="caution">
    <text evidence="2">The sequence shown here is derived from an EMBL/GenBank/DDBJ whole genome shotgun (WGS) entry which is preliminary data.</text>
</comment>
<dbReference type="EMBL" id="SRLO01007076">
    <property type="protein sequence ID" value="TNN28283.1"/>
    <property type="molecule type" value="Genomic_DNA"/>
</dbReference>